<comment type="caution">
    <text evidence="1">The sequence shown here is derived from an EMBL/GenBank/DDBJ whole genome shotgun (WGS) entry which is preliminary data.</text>
</comment>
<keyword evidence="2" id="KW-1185">Reference proteome</keyword>
<gene>
    <name evidence="1" type="ORF">MNOR_LOCUS6295</name>
</gene>
<organism evidence="1 2">
    <name type="scientific">Meganyctiphanes norvegica</name>
    <name type="common">Northern krill</name>
    <name type="synonym">Thysanopoda norvegica</name>
    <dbReference type="NCBI Taxonomy" id="48144"/>
    <lineage>
        <taxon>Eukaryota</taxon>
        <taxon>Metazoa</taxon>
        <taxon>Ecdysozoa</taxon>
        <taxon>Arthropoda</taxon>
        <taxon>Crustacea</taxon>
        <taxon>Multicrustacea</taxon>
        <taxon>Malacostraca</taxon>
        <taxon>Eumalacostraca</taxon>
        <taxon>Eucarida</taxon>
        <taxon>Euphausiacea</taxon>
        <taxon>Euphausiidae</taxon>
        <taxon>Meganyctiphanes</taxon>
    </lineage>
</organism>
<protein>
    <submittedName>
        <fullName evidence="1">Uncharacterized protein</fullName>
    </submittedName>
</protein>
<dbReference type="Proteomes" id="UP001497623">
    <property type="component" value="Unassembled WGS sequence"/>
</dbReference>
<dbReference type="AlphaFoldDB" id="A0AAV2Q251"/>
<evidence type="ECO:0000313" key="1">
    <source>
        <dbReference type="EMBL" id="CAL4067209.1"/>
    </source>
</evidence>
<proteinExistence type="predicted"/>
<accession>A0AAV2Q251</accession>
<name>A0AAV2Q251_MEGNR</name>
<sequence>MFVIMAMHWDICYMESDYRLGCEGIGCELFNQKYMMVDENQSPDGIIKKVVKVHLKLLNEYPGIKFLWVPPWPVNFQAYSKWLSEQHGHHLSLAWKAKSTSFSIFLNHIGCNLSHHVPCVEFELPNVNLSLDGYNLNRLGAVKFFKALFNSTGKNIKIPGYLKNLKMEPAPSTSWQ</sequence>
<dbReference type="EMBL" id="CAXKWB010002576">
    <property type="protein sequence ID" value="CAL4067209.1"/>
    <property type="molecule type" value="Genomic_DNA"/>
</dbReference>
<reference evidence="1 2" key="1">
    <citation type="submission" date="2024-05" db="EMBL/GenBank/DDBJ databases">
        <authorList>
            <person name="Wallberg A."/>
        </authorList>
    </citation>
    <scope>NUCLEOTIDE SEQUENCE [LARGE SCALE GENOMIC DNA]</scope>
</reference>
<evidence type="ECO:0000313" key="2">
    <source>
        <dbReference type="Proteomes" id="UP001497623"/>
    </source>
</evidence>